<dbReference type="OrthoDB" id="5379939at2"/>
<evidence type="ECO:0000313" key="4">
    <source>
        <dbReference type="Proteomes" id="UP000273083"/>
    </source>
</evidence>
<dbReference type="AlphaFoldDB" id="A0A3N1XSQ4"/>
<evidence type="ECO:0000256" key="1">
    <source>
        <dbReference type="SAM" id="Phobius"/>
    </source>
</evidence>
<dbReference type="SUPFAM" id="SSF50156">
    <property type="entry name" value="PDZ domain-like"/>
    <property type="match status" value="1"/>
</dbReference>
<dbReference type="EMBL" id="RJVG01000005">
    <property type="protein sequence ID" value="ROR28202.1"/>
    <property type="molecule type" value="Genomic_DNA"/>
</dbReference>
<proteinExistence type="predicted"/>
<dbReference type="Pfam" id="PF03572">
    <property type="entry name" value="Peptidase_S41"/>
    <property type="match status" value="1"/>
</dbReference>
<dbReference type="PANTHER" id="PTHR32060:SF30">
    <property type="entry name" value="CARBOXY-TERMINAL PROCESSING PROTEASE CTPA"/>
    <property type="match status" value="1"/>
</dbReference>
<reference evidence="3 4" key="1">
    <citation type="submission" date="2018-11" db="EMBL/GenBank/DDBJ databases">
        <title>Genomic Encyclopedia of Type Strains, Phase IV (KMG-IV): sequencing the most valuable type-strain genomes for metagenomic binning, comparative biology and taxonomic classification.</title>
        <authorList>
            <person name="Goeker M."/>
        </authorList>
    </citation>
    <scope>NUCLEOTIDE SEQUENCE [LARGE SCALE GENOMIC DNA]</scope>
    <source>
        <strain evidence="3 4">DSM 26537</strain>
    </source>
</reference>
<dbReference type="Gene3D" id="3.90.226.10">
    <property type="entry name" value="2-enoyl-CoA Hydratase, Chain A, domain 1"/>
    <property type="match status" value="1"/>
</dbReference>
<dbReference type="GO" id="GO:0006508">
    <property type="term" value="P:proteolysis"/>
    <property type="evidence" value="ECO:0007669"/>
    <property type="project" value="InterPro"/>
</dbReference>
<organism evidence="3 4">
    <name type="scientific">Mobilisporobacter senegalensis</name>
    <dbReference type="NCBI Taxonomy" id="1329262"/>
    <lineage>
        <taxon>Bacteria</taxon>
        <taxon>Bacillati</taxon>
        <taxon>Bacillota</taxon>
        <taxon>Clostridia</taxon>
        <taxon>Lachnospirales</taxon>
        <taxon>Lachnospiraceae</taxon>
        <taxon>Mobilisporobacter</taxon>
    </lineage>
</organism>
<keyword evidence="1" id="KW-1133">Transmembrane helix</keyword>
<dbReference type="InterPro" id="IPR029045">
    <property type="entry name" value="ClpP/crotonase-like_dom_sf"/>
</dbReference>
<dbReference type="RefSeq" id="WP_123609381.1">
    <property type="nucleotide sequence ID" value="NZ_RJVG01000005.1"/>
</dbReference>
<comment type="caution">
    <text evidence="3">The sequence shown here is derived from an EMBL/GenBank/DDBJ whole genome shotgun (WGS) entry which is preliminary data.</text>
</comment>
<evidence type="ECO:0000259" key="2">
    <source>
        <dbReference type="SMART" id="SM00245"/>
    </source>
</evidence>
<evidence type="ECO:0000313" key="3">
    <source>
        <dbReference type="EMBL" id="ROR28202.1"/>
    </source>
</evidence>
<dbReference type="InterPro" id="IPR005151">
    <property type="entry name" value="Tail-specific_protease"/>
</dbReference>
<accession>A0A3N1XSQ4</accession>
<dbReference type="GO" id="GO:0004175">
    <property type="term" value="F:endopeptidase activity"/>
    <property type="evidence" value="ECO:0007669"/>
    <property type="project" value="TreeGrafter"/>
</dbReference>
<dbReference type="GO" id="GO:0030288">
    <property type="term" value="C:outer membrane-bounded periplasmic space"/>
    <property type="evidence" value="ECO:0007669"/>
    <property type="project" value="TreeGrafter"/>
</dbReference>
<dbReference type="Proteomes" id="UP000273083">
    <property type="component" value="Unassembled WGS sequence"/>
</dbReference>
<dbReference type="SMART" id="SM00245">
    <property type="entry name" value="TSPc"/>
    <property type="match status" value="1"/>
</dbReference>
<keyword evidence="1" id="KW-0472">Membrane</keyword>
<sequence length="600" mass="68743">MEGKASKKKKYIIGVIVIISILAFSIMYMERQKAKLPKRLMDKEFLLDSNIRIDNLSNIQEENLYTLAKVWGFVKYRHPSITSGDVNWDMELFRVMPKVIKAKSKEEAQRCMLEWLNQFPFEIPEVNEEDQQELLEIEKQKILGTNLSWIEDQSFLGADLSSYLKKLKEVIVLDTLKAYAVFSDNGLVNLETESRYQSMKPEDSGMRILSLFRYWNIVEYYYPYKDITGEDWNKILRRMIPVFLQGEDRLSYVLAVSELTTFIHDSHAFVSDNQYVLEDYLGRYMPPVEFLNINGDIVIFKVTNENSGEKIPLQPGDIILSMDGISIEDRIENCRKYRSLSDKNRFVNAFRSSLLGTKKQEAQIEVLREDEKITFTVPCTNKMSSLSGNEKSGLIEDGRIGYINPGTLKKNQIDKLMKEFQDTKGLIIDLRNYPSDIIIIYCLSEYLIPEITPFAQFGFCNPLIPGNFYTVESQSSGRGFMKTIDTTPVDRPLYKGKVIILMDERTQSQAEFTVMSLRNAPEAVVIGNSSVGADGNVVYFELPGNITTSMTGLSVFYPDGRQTQRVGLEPDIYLMPTVEGVKEGRDELMEKAISMILVTV</sequence>
<feature type="transmembrane region" description="Helical" evidence="1">
    <location>
        <begin position="12"/>
        <end position="29"/>
    </location>
</feature>
<feature type="domain" description="Tail specific protease" evidence="2">
    <location>
        <begin position="359"/>
        <end position="575"/>
    </location>
</feature>
<protein>
    <submittedName>
        <fullName evidence="3">Peptidase S41-like protein</fullName>
    </submittedName>
</protein>
<dbReference type="Gene3D" id="2.30.42.10">
    <property type="match status" value="1"/>
</dbReference>
<name>A0A3N1XSQ4_9FIRM</name>
<dbReference type="Gene3D" id="3.30.750.44">
    <property type="match status" value="1"/>
</dbReference>
<dbReference type="GO" id="GO:0008236">
    <property type="term" value="F:serine-type peptidase activity"/>
    <property type="evidence" value="ECO:0007669"/>
    <property type="project" value="InterPro"/>
</dbReference>
<dbReference type="PANTHER" id="PTHR32060">
    <property type="entry name" value="TAIL-SPECIFIC PROTEASE"/>
    <property type="match status" value="1"/>
</dbReference>
<dbReference type="GO" id="GO:0007165">
    <property type="term" value="P:signal transduction"/>
    <property type="evidence" value="ECO:0007669"/>
    <property type="project" value="TreeGrafter"/>
</dbReference>
<keyword evidence="4" id="KW-1185">Reference proteome</keyword>
<gene>
    <name evidence="3" type="ORF">EDD66_105141</name>
</gene>
<keyword evidence="1" id="KW-0812">Transmembrane</keyword>
<dbReference type="SUPFAM" id="SSF52096">
    <property type="entry name" value="ClpP/crotonase"/>
    <property type="match status" value="1"/>
</dbReference>
<dbReference type="InterPro" id="IPR036034">
    <property type="entry name" value="PDZ_sf"/>
</dbReference>